<name>A0A9P3HBL9_9FUNG</name>
<protein>
    <submittedName>
        <fullName evidence="2">Uncharacterized protein</fullName>
    </submittedName>
</protein>
<proteinExistence type="predicted"/>
<dbReference type="OrthoDB" id="2445692at2759"/>
<feature type="region of interest" description="Disordered" evidence="1">
    <location>
        <begin position="1"/>
        <end position="45"/>
    </location>
</feature>
<sequence>MTFFKSSKNNTTSAATTPAQTPRPSLDASRPATAAGAQPSKMTKEQALEMAMQKVVGNTAMRGNIRI</sequence>
<accession>A0A9P3HBL9</accession>
<evidence type="ECO:0000313" key="2">
    <source>
        <dbReference type="EMBL" id="GJJ73550.1"/>
    </source>
</evidence>
<dbReference type="EMBL" id="BQFW01000008">
    <property type="protein sequence ID" value="GJJ73550.1"/>
    <property type="molecule type" value="Genomic_DNA"/>
</dbReference>
<comment type="caution">
    <text evidence="2">The sequence shown here is derived from an EMBL/GenBank/DDBJ whole genome shotgun (WGS) entry which is preliminary data.</text>
</comment>
<evidence type="ECO:0000256" key="1">
    <source>
        <dbReference type="SAM" id="MobiDB-lite"/>
    </source>
</evidence>
<keyword evidence="3" id="KW-1185">Reference proteome</keyword>
<organism evidence="2 3">
    <name type="scientific">Entomortierella parvispora</name>
    <dbReference type="NCBI Taxonomy" id="205924"/>
    <lineage>
        <taxon>Eukaryota</taxon>
        <taxon>Fungi</taxon>
        <taxon>Fungi incertae sedis</taxon>
        <taxon>Mucoromycota</taxon>
        <taxon>Mortierellomycotina</taxon>
        <taxon>Mortierellomycetes</taxon>
        <taxon>Mortierellales</taxon>
        <taxon>Mortierellaceae</taxon>
        <taxon>Entomortierella</taxon>
    </lineage>
</organism>
<feature type="compositionally biased region" description="Low complexity" evidence="1">
    <location>
        <begin position="1"/>
        <end position="17"/>
    </location>
</feature>
<reference evidence="2" key="1">
    <citation type="submission" date="2021-11" db="EMBL/GenBank/DDBJ databases">
        <authorList>
            <person name="Herlambang A."/>
            <person name="Guo Y."/>
            <person name="Takashima Y."/>
            <person name="Nishizawa T."/>
        </authorList>
    </citation>
    <scope>NUCLEOTIDE SEQUENCE</scope>
    <source>
        <strain evidence="2">E1425</strain>
    </source>
</reference>
<evidence type="ECO:0000313" key="3">
    <source>
        <dbReference type="Proteomes" id="UP000827284"/>
    </source>
</evidence>
<reference evidence="2" key="2">
    <citation type="journal article" date="2022" name="Microbiol. Resour. Announc.">
        <title>Whole-Genome Sequence of Entomortierella parvispora E1425, a Mucoromycotan Fungus Associated with Burkholderiaceae-Related Endosymbiotic Bacteria.</title>
        <authorList>
            <person name="Herlambang A."/>
            <person name="Guo Y."/>
            <person name="Takashima Y."/>
            <person name="Narisawa K."/>
            <person name="Ohta H."/>
            <person name="Nishizawa T."/>
        </authorList>
    </citation>
    <scope>NUCLEOTIDE SEQUENCE</scope>
    <source>
        <strain evidence="2">E1425</strain>
    </source>
</reference>
<dbReference type="AlphaFoldDB" id="A0A9P3HBL9"/>
<gene>
    <name evidence="2" type="ORF">EMPS_05908</name>
</gene>
<dbReference type="Proteomes" id="UP000827284">
    <property type="component" value="Unassembled WGS sequence"/>
</dbReference>